<dbReference type="Proteomes" id="UP000019678">
    <property type="component" value="Unassembled WGS sequence"/>
</dbReference>
<accession>A0A017TEA3</accession>
<evidence type="ECO:0000313" key="1">
    <source>
        <dbReference type="EMBL" id="EYF07257.1"/>
    </source>
</evidence>
<name>A0A017TEA3_9BACT</name>
<organism evidence="1 2">
    <name type="scientific">Chondromyces apiculatus DSM 436</name>
    <dbReference type="NCBI Taxonomy" id="1192034"/>
    <lineage>
        <taxon>Bacteria</taxon>
        <taxon>Pseudomonadati</taxon>
        <taxon>Myxococcota</taxon>
        <taxon>Polyangia</taxon>
        <taxon>Polyangiales</taxon>
        <taxon>Polyangiaceae</taxon>
        <taxon>Chondromyces</taxon>
    </lineage>
</organism>
<gene>
    <name evidence="1" type="ORF">CAP_0736</name>
</gene>
<sequence length="39" mass="4771">MFGDDAEESRKKVRDKLYYLKSRGKLRRTDGKWEVLMQH</sequence>
<evidence type="ECO:0000313" key="2">
    <source>
        <dbReference type="Proteomes" id="UP000019678"/>
    </source>
</evidence>
<protein>
    <submittedName>
        <fullName evidence="1">Uncharacterized protein</fullName>
    </submittedName>
</protein>
<proteinExistence type="predicted"/>
<keyword evidence="2" id="KW-1185">Reference proteome</keyword>
<comment type="caution">
    <text evidence="1">The sequence shown here is derived from an EMBL/GenBank/DDBJ whole genome shotgun (WGS) entry which is preliminary data.</text>
</comment>
<dbReference type="EMBL" id="ASRX01000011">
    <property type="protein sequence ID" value="EYF07257.1"/>
    <property type="molecule type" value="Genomic_DNA"/>
</dbReference>
<dbReference type="AlphaFoldDB" id="A0A017TEA3"/>
<reference evidence="1 2" key="1">
    <citation type="submission" date="2013-05" db="EMBL/GenBank/DDBJ databases">
        <title>Genome assembly of Chondromyces apiculatus DSM 436.</title>
        <authorList>
            <person name="Sharma G."/>
            <person name="Khatri I."/>
            <person name="Kaur C."/>
            <person name="Mayilraj S."/>
            <person name="Subramanian S."/>
        </authorList>
    </citation>
    <scope>NUCLEOTIDE SEQUENCE [LARGE SCALE GENOMIC DNA]</scope>
    <source>
        <strain evidence="1 2">DSM 436</strain>
    </source>
</reference>